<organism evidence="1 2">
    <name type="scientific">Durusdinium trenchii</name>
    <dbReference type="NCBI Taxonomy" id="1381693"/>
    <lineage>
        <taxon>Eukaryota</taxon>
        <taxon>Sar</taxon>
        <taxon>Alveolata</taxon>
        <taxon>Dinophyceae</taxon>
        <taxon>Suessiales</taxon>
        <taxon>Symbiodiniaceae</taxon>
        <taxon>Durusdinium</taxon>
    </lineage>
</organism>
<keyword evidence="2" id="KW-1185">Reference proteome</keyword>
<dbReference type="EMBL" id="CAXAMM010027779">
    <property type="protein sequence ID" value="CAK9061496.1"/>
    <property type="molecule type" value="Genomic_DNA"/>
</dbReference>
<protein>
    <submittedName>
        <fullName evidence="1">Uncharacterized protein</fullName>
    </submittedName>
</protein>
<accession>A0ABP0NCT0</accession>
<sequence length="129" mass="13926">MPLRASVQRWCGARVEAAEALRSFLVSKGAELDAQTLGPGIGTHGLGIFARRPIAKGEVLAAAAQFVDGGAYFWEWTKPIGLGTRRSKKGLGEKGVKREAFTLPRLFTGVPLGHRTVVNRTLRFSSFSS</sequence>
<gene>
    <name evidence="1" type="ORF">SCF082_LOCUS32195</name>
</gene>
<proteinExistence type="predicted"/>
<name>A0ABP0NCT0_9DINO</name>
<dbReference type="Proteomes" id="UP001642464">
    <property type="component" value="Unassembled WGS sequence"/>
</dbReference>
<reference evidence="1 2" key="1">
    <citation type="submission" date="2024-02" db="EMBL/GenBank/DDBJ databases">
        <authorList>
            <person name="Chen Y."/>
            <person name="Shah S."/>
            <person name="Dougan E. K."/>
            <person name="Thang M."/>
            <person name="Chan C."/>
        </authorList>
    </citation>
    <scope>NUCLEOTIDE SEQUENCE [LARGE SCALE GENOMIC DNA]</scope>
</reference>
<evidence type="ECO:0000313" key="2">
    <source>
        <dbReference type="Proteomes" id="UP001642464"/>
    </source>
</evidence>
<comment type="caution">
    <text evidence="1">The sequence shown here is derived from an EMBL/GenBank/DDBJ whole genome shotgun (WGS) entry which is preliminary data.</text>
</comment>
<evidence type="ECO:0000313" key="1">
    <source>
        <dbReference type="EMBL" id="CAK9061496.1"/>
    </source>
</evidence>